<proteinExistence type="inferred from homology"/>
<gene>
    <name evidence="7" type="ORF">CERZMDRAFT_113639</name>
</gene>
<keyword evidence="4" id="KW-0788">Thiol protease</keyword>
<feature type="compositionally biased region" description="Polar residues" evidence="5">
    <location>
        <begin position="1"/>
        <end position="12"/>
    </location>
</feature>
<evidence type="ECO:0000256" key="3">
    <source>
        <dbReference type="ARBA" id="ARBA00022801"/>
    </source>
</evidence>
<dbReference type="Pfam" id="PF02902">
    <property type="entry name" value="Peptidase_C48"/>
    <property type="match status" value="1"/>
</dbReference>
<sequence>MPLTKHNASPQPSGRSSGSGFHPFGGRVSKHFGDSLSPDDAYLSYYDIRLTREDVDSIKNDWLTDNAISFWQEYLEREKLIHYPKANIVLLRPTMSFMLQKTQDPVSLKSALPNFDRTTHVFLPINDCQSVTTAEGGSHWSLLLVSCIDGVAFHYDSLNNSNYHDGRLAATKISQLLGKPLHFINLQDSPQQDNSMDCGVYVCLLMQHLLISRLLKAHAQDKISMSMRGKEVDAAGGRKEILRVIEARRKEGERRRS</sequence>
<evidence type="ECO:0000256" key="1">
    <source>
        <dbReference type="ARBA" id="ARBA00005234"/>
    </source>
</evidence>
<dbReference type="PROSITE" id="PS50600">
    <property type="entry name" value="ULP_PROTEASE"/>
    <property type="match status" value="1"/>
</dbReference>
<comment type="similarity">
    <text evidence="1">Belongs to the peptidase C48 family.</text>
</comment>
<organism evidence="7 8">
    <name type="scientific">Cercospora zeae-maydis SCOH1-5</name>
    <dbReference type="NCBI Taxonomy" id="717836"/>
    <lineage>
        <taxon>Eukaryota</taxon>
        <taxon>Fungi</taxon>
        <taxon>Dikarya</taxon>
        <taxon>Ascomycota</taxon>
        <taxon>Pezizomycotina</taxon>
        <taxon>Dothideomycetes</taxon>
        <taxon>Dothideomycetidae</taxon>
        <taxon>Mycosphaerellales</taxon>
        <taxon>Mycosphaerellaceae</taxon>
        <taxon>Cercospora</taxon>
    </lineage>
</organism>
<evidence type="ECO:0000313" key="7">
    <source>
        <dbReference type="EMBL" id="KAF2209915.1"/>
    </source>
</evidence>
<evidence type="ECO:0000256" key="4">
    <source>
        <dbReference type="ARBA" id="ARBA00022807"/>
    </source>
</evidence>
<dbReference type="GO" id="GO:0006508">
    <property type="term" value="P:proteolysis"/>
    <property type="evidence" value="ECO:0007669"/>
    <property type="project" value="UniProtKB-KW"/>
</dbReference>
<dbReference type="GO" id="GO:0000338">
    <property type="term" value="P:protein deneddylation"/>
    <property type="evidence" value="ECO:0007669"/>
    <property type="project" value="TreeGrafter"/>
</dbReference>
<dbReference type="Gene3D" id="3.40.395.10">
    <property type="entry name" value="Adenoviral Proteinase, Chain A"/>
    <property type="match status" value="1"/>
</dbReference>
<dbReference type="InterPro" id="IPR003653">
    <property type="entry name" value="Peptidase_C48_C"/>
</dbReference>
<dbReference type="AlphaFoldDB" id="A0A6A6F954"/>
<protein>
    <recommendedName>
        <fullName evidence="6">Ubiquitin-like protease family profile domain-containing protein</fullName>
    </recommendedName>
</protein>
<accession>A0A6A6F954</accession>
<keyword evidence="2" id="KW-0645">Protease</keyword>
<evidence type="ECO:0000259" key="6">
    <source>
        <dbReference type="PROSITE" id="PS50600"/>
    </source>
</evidence>
<dbReference type="GO" id="GO:0019784">
    <property type="term" value="F:deNEDDylase activity"/>
    <property type="evidence" value="ECO:0007669"/>
    <property type="project" value="InterPro"/>
</dbReference>
<name>A0A6A6F954_9PEZI</name>
<dbReference type="PANTHER" id="PTHR46468:SF1">
    <property type="entry name" value="SENTRIN-SPECIFIC PROTEASE 8"/>
    <property type="match status" value="1"/>
</dbReference>
<dbReference type="FunFam" id="3.40.395.10:FF:000008">
    <property type="entry name" value="Ulp1 protease family protein"/>
    <property type="match status" value="1"/>
</dbReference>
<dbReference type="InterPro" id="IPR044613">
    <property type="entry name" value="Nep1/2-like"/>
</dbReference>
<feature type="domain" description="Ubiquitin-like protease family profile" evidence="6">
    <location>
        <begin position="41"/>
        <end position="209"/>
    </location>
</feature>
<dbReference type="Proteomes" id="UP000799539">
    <property type="component" value="Unassembled WGS sequence"/>
</dbReference>
<evidence type="ECO:0000256" key="5">
    <source>
        <dbReference type="SAM" id="MobiDB-lite"/>
    </source>
</evidence>
<dbReference type="EMBL" id="ML992684">
    <property type="protein sequence ID" value="KAF2209915.1"/>
    <property type="molecule type" value="Genomic_DNA"/>
</dbReference>
<dbReference type="GO" id="GO:0008234">
    <property type="term" value="F:cysteine-type peptidase activity"/>
    <property type="evidence" value="ECO:0007669"/>
    <property type="project" value="UniProtKB-KW"/>
</dbReference>
<dbReference type="OrthoDB" id="5065855at2759"/>
<dbReference type="InterPro" id="IPR038765">
    <property type="entry name" value="Papain-like_cys_pep_sf"/>
</dbReference>
<keyword evidence="3" id="KW-0378">Hydrolase</keyword>
<feature type="region of interest" description="Disordered" evidence="5">
    <location>
        <begin position="1"/>
        <end position="20"/>
    </location>
</feature>
<reference evidence="7" key="1">
    <citation type="journal article" date="2020" name="Stud. Mycol.">
        <title>101 Dothideomycetes genomes: a test case for predicting lifestyles and emergence of pathogens.</title>
        <authorList>
            <person name="Haridas S."/>
            <person name="Albert R."/>
            <person name="Binder M."/>
            <person name="Bloem J."/>
            <person name="Labutti K."/>
            <person name="Salamov A."/>
            <person name="Andreopoulos B."/>
            <person name="Baker S."/>
            <person name="Barry K."/>
            <person name="Bills G."/>
            <person name="Bluhm B."/>
            <person name="Cannon C."/>
            <person name="Castanera R."/>
            <person name="Culley D."/>
            <person name="Daum C."/>
            <person name="Ezra D."/>
            <person name="Gonzalez J."/>
            <person name="Henrissat B."/>
            <person name="Kuo A."/>
            <person name="Liang C."/>
            <person name="Lipzen A."/>
            <person name="Lutzoni F."/>
            <person name="Magnuson J."/>
            <person name="Mondo S."/>
            <person name="Nolan M."/>
            <person name="Ohm R."/>
            <person name="Pangilinan J."/>
            <person name="Park H.-J."/>
            <person name="Ramirez L."/>
            <person name="Alfaro M."/>
            <person name="Sun H."/>
            <person name="Tritt A."/>
            <person name="Yoshinaga Y."/>
            <person name="Zwiers L.-H."/>
            <person name="Turgeon B."/>
            <person name="Goodwin S."/>
            <person name="Spatafora J."/>
            <person name="Crous P."/>
            <person name="Grigoriev I."/>
        </authorList>
    </citation>
    <scope>NUCLEOTIDE SEQUENCE</scope>
    <source>
        <strain evidence="7">SCOH1-5</strain>
    </source>
</reference>
<dbReference type="PANTHER" id="PTHR46468">
    <property type="entry name" value="SENTRIN-SPECIFIC PROTEASE 8"/>
    <property type="match status" value="1"/>
</dbReference>
<evidence type="ECO:0000313" key="8">
    <source>
        <dbReference type="Proteomes" id="UP000799539"/>
    </source>
</evidence>
<evidence type="ECO:0000256" key="2">
    <source>
        <dbReference type="ARBA" id="ARBA00022670"/>
    </source>
</evidence>
<dbReference type="SUPFAM" id="SSF54001">
    <property type="entry name" value="Cysteine proteinases"/>
    <property type="match status" value="1"/>
</dbReference>
<keyword evidence="8" id="KW-1185">Reference proteome</keyword>